<feature type="binding site" evidence="6">
    <location>
        <position position="105"/>
    </location>
    <ligand>
        <name>a divalent metal cation</name>
        <dbReference type="ChEBI" id="CHEBI:60240"/>
        <label>1</label>
    </ligand>
</feature>
<keyword evidence="10" id="KW-1185">Reference proteome</keyword>
<dbReference type="InterPro" id="IPR036005">
    <property type="entry name" value="Creatinase/aminopeptidase-like"/>
</dbReference>
<dbReference type="InterPro" id="IPR000994">
    <property type="entry name" value="Pept_M24"/>
</dbReference>
<dbReference type="GO" id="GO:0005829">
    <property type="term" value="C:cytosol"/>
    <property type="evidence" value="ECO:0007669"/>
    <property type="project" value="TreeGrafter"/>
</dbReference>
<dbReference type="InterPro" id="IPR002467">
    <property type="entry name" value="Pept_M24A_MAP1"/>
</dbReference>
<comment type="cofactor">
    <cofactor evidence="6">
        <name>Co(2+)</name>
        <dbReference type="ChEBI" id="CHEBI:48828"/>
    </cofactor>
    <cofactor evidence="6">
        <name>Zn(2+)</name>
        <dbReference type="ChEBI" id="CHEBI:29105"/>
    </cofactor>
    <cofactor evidence="6">
        <name>Mn(2+)</name>
        <dbReference type="ChEBI" id="CHEBI:29035"/>
    </cofactor>
    <cofactor evidence="6">
        <name>Fe(2+)</name>
        <dbReference type="ChEBI" id="CHEBI:29033"/>
    </cofactor>
    <text evidence="6">Binds 2 divalent metal cations per subunit. Has a high-affinity and a low affinity metal-binding site. The true nature of the physiological cofactor is under debate. The enzyme is active with cobalt, zinc, manganese or divalent iron ions. Most likely, methionine aminopeptidases function as mononuclear Fe(2+)-metalloproteases under physiological conditions, and the catalytically relevant metal-binding site has been assigned to the histidine-containing high-affinity site.</text>
</comment>
<protein>
    <recommendedName>
        <fullName evidence="6 7">Methionine aminopeptidase</fullName>
        <shortName evidence="6">MAP</shortName>
        <shortName evidence="6">MetAP</shortName>
        <ecNumber evidence="6 7">3.4.11.18</ecNumber>
    </recommendedName>
    <alternativeName>
        <fullName evidence="6">Peptidase M</fullName>
    </alternativeName>
</protein>
<evidence type="ECO:0000313" key="9">
    <source>
        <dbReference type="EMBL" id="SEA41435.1"/>
    </source>
</evidence>
<keyword evidence="3 6" id="KW-0645">Protease</keyword>
<dbReference type="GO" id="GO:0046872">
    <property type="term" value="F:metal ion binding"/>
    <property type="evidence" value="ECO:0007669"/>
    <property type="project" value="UniProtKB-UniRule"/>
</dbReference>
<dbReference type="Pfam" id="PF00557">
    <property type="entry name" value="Peptidase_M24"/>
    <property type="match status" value="1"/>
</dbReference>
<evidence type="ECO:0000259" key="8">
    <source>
        <dbReference type="Pfam" id="PF00557"/>
    </source>
</evidence>
<dbReference type="PANTHER" id="PTHR43330">
    <property type="entry name" value="METHIONINE AMINOPEPTIDASE"/>
    <property type="match status" value="1"/>
</dbReference>
<feature type="binding site" evidence="6">
    <location>
        <position position="94"/>
    </location>
    <ligand>
        <name>a divalent metal cation</name>
        <dbReference type="ChEBI" id="CHEBI:60240"/>
        <label>1</label>
    </ligand>
</feature>
<keyword evidence="2 6" id="KW-0031">Aminopeptidase</keyword>
<feature type="binding site" evidence="6">
    <location>
        <position position="232"/>
    </location>
    <ligand>
        <name>a divalent metal cation</name>
        <dbReference type="ChEBI" id="CHEBI:60240"/>
        <label>2</label>
        <note>catalytic</note>
    </ligand>
</feature>
<feature type="binding site" evidence="6">
    <location>
        <position position="168"/>
    </location>
    <ligand>
        <name>a divalent metal cation</name>
        <dbReference type="ChEBI" id="CHEBI:60240"/>
        <label>2</label>
        <note>catalytic</note>
    </ligand>
</feature>
<evidence type="ECO:0000256" key="2">
    <source>
        <dbReference type="ARBA" id="ARBA00022438"/>
    </source>
</evidence>
<evidence type="ECO:0000256" key="5">
    <source>
        <dbReference type="ARBA" id="ARBA00022801"/>
    </source>
</evidence>
<feature type="binding site" evidence="6">
    <location>
        <position position="175"/>
    </location>
    <ligand>
        <name>substrate</name>
    </ligand>
</feature>
<dbReference type="SUPFAM" id="SSF55920">
    <property type="entry name" value="Creatinase/aminopeptidase"/>
    <property type="match status" value="1"/>
</dbReference>
<dbReference type="CDD" id="cd01086">
    <property type="entry name" value="MetAP1"/>
    <property type="match status" value="1"/>
</dbReference>
<feature type="binding site" evidence="6">
    <location>
        <position position="201"/>
    </location>
    <ligand>
        <name>a divalent metal cation</name>
        <dbReference type="ChEBI" id="CHEBI:60240"/>
        <label>2</label>
        <note>catalytic</note>
    </ligand>
</feature>
<feature type="binding site" evidence="6">
    <location>
        <position position="232"/>
    </location>
    <ligand>
        <name>a divalent metal cation</name>
        <dbReference type="ChEBI" id="CHEBI:60240"/>
        <label>1</label>
    </ligand>
</feature>
<feature type="domain" description="Peptidase M24" evidence="8">
    <location>
        <begin position="11"/>
        <end position="236"/>
    </location>
</feature>
<dbReference type="PANTHER" id="PTHR43330:SF27">
    <property type="entry name" value="METHIONINE AMINOPEPTIDASE"/>
    <property type="match status" value="1"/>
</dbReference>
<evidence type="ECO:0000256" key="3">
    <source>
        <dbReference type="ARBA" id="ARBA00022670"/>
    </source>
</evidence>
<dbReference type="EMBL" id="FNQF01000005">
    <property type="protein sequence ID" value="SEA41435.1"/>
    <property type="molecule type" value="Genomic_DNA"/>
</dbReference>
<dbReference type="NCBIfam" id="TIGR00500">
    <property type="entry name" value="met_pdase_I"/>
    <property type="match status" value="1"/>
</dbReference>
<feature type="binding site" evidence="6">
    <location>
        <position position="77"/>
    </location>
    <ligand>
        <name>substrate</name>
    </ligand>
</feature>
<keyword evidence="5 6" id="KW-0378">Hydrolase</keyword>
<evidence type="ECO:0000256" key="4">
    <source>
        <dbReference type="ARBA" id="ARBA00022723"/>
    </source>
</evidence>
<dbReference type="PRINTS" id="PR00599">
    <property type="entry name" value="MAPEPTIDASE"/>
</dbReference>
<evidence type="ECO:0000256" key="1">
    <source>
        <dbReference type="ARBA" id="ARBA00002521"/>
    </source>
</evidence>
<dbReference type="InterPro" id="IPR001714">
    <property type="entry name" value="Pept_M24_MAP"/>
</dbReference>
<dbReference type="STRING" id="908615.SAMN05421540_105207"/>
<evidence type="ECO:0000256" key="6">
    <source>
        <dbReference type="HAMAP-Rule" id="MF_01974"/>
    </source>
</evidence>
<feature type="binding site" evidence="6">
    <location>
        <position position="105"/>
    </location>
    <ligand>
        <name>a divalent metal cation</name>
        <dbReference type="ChEBI" id="CHEBI:60240"/>
        <label>2</label>
        <note>catalytic</note>
    </ligand>
</feature>
<gene>
    <name evidence="6" type="primary">map</name>
    <name evidence="9" type="ORF">SAMN05421540_105207</name>
</gene>
<name>A0A1H4AZU0_9FLAO</name>
<proteinExistence type="inferred from homology"/>
<dbReference type="GO" id="GO:0070006">
    <property type="term" value="F:metalloaminopeptidase activity"/>
    <property type="evidence" value="ECO:0007669"/>
    <property type="project" value="UniProtKB-UniRule"/>
</dbReference>
<evidence type="ECO:0000256" key="7">
    <source>
        <dbReference type="RuleBase" id="RU003653"/>
    </source>
</evidence>
<evidence type="ECO:0000313" key="10">
    <source>
        <dbReference type="Proteomes" id="UP000198820"/>
    </source>
</evidence>
<dbReference type="GO" id="GO:0006508">
    <property type="term" value="P:proteolysis"/>
    <property type="evidence" value="ECO:0007669"/>
    <property type="project" value="UniProtKB-KW"/>
</dbReference>
<dbReference type="Proteomes" id="UP000198820">
    <property type="component" value="Unassembled WGS sequence"/>
</dbReference>
<sequence>MIITKTSEEIELMRESALIVSKTLGMLAKEVKPGVTTLKLDGLAEEFIRDHGAIPGFLGLYDFPNSLCMSPNAQVVHGIPNDKPLIEGDIISIDCGALKNNFYGDHAYTFKVGVVSPEIDKLLEVTRASLYKGIEQFKPGNRVGDVGFAIQKYAEKNGYGVVRELVGHGIGKTMHEDPEMPNYGKRGRGKKFVEGMTVAIEPMINLGTKDIKQLPDGWTILTADMKPSAHFEHDVALVDGKPKLLSTFDYVHKALGISTEEEDPYRF</sequence>
<dbReference type="EC" id="3.4.11.18" evidence="6 7"/>
<accession>A0A1H4AZU0</accession>
<dbReference type="GO" id="GO:0004239">
    <property type="term" value="F:initiator methionyl aminopeptidase activity"/>
    <property type="evidence" value="ECO:0007669"/>
    <property type="project" value="UniProtKB-UniRule"/>
</dbReference>
<dbReference type="HAMAP" id="MF_01974">
    <property type="entry name" value="MetAP_1"/>
    <property type="match status" value="1"/>
</dbReference>
<organism evidence="9 10">
    <name type="scientific">Psychroflexus halocasei</name>
    <dbReference type="NCBI Taxonomy" id="908615"/>
    <lineage>
        <taxon>Bacteria</taxon>
        <taxon>Pseudomonadati</taxon>
        <taxon>Bacteroidota</taxon>
        <taxon>Flavobacteriia</taxon>
        <taxon>Flavobacteriales</taxon>
        <taxon>Flavobacteriaceae</taxon>
        <taxon>Psychroflexus</taxon>
    </lineage>
</organism>
<dbReference type="Gene3D" id="3.90.230.10">
    <property type="entry name" value="Creatinase/methionine aminopeptidase superfamily"/>
    <property type="match status" value="1"/>
</dbReference>
<dbReference type="AlphaFoldDB" id="A0A1H4AZU0"/>
<comment type="subunit">
    <text evidence="6">Monomer.</text>
</comment>
<reference evidence="9 10" key="1">
    <citation type="submission" date="2016-10" db="EMBL/GenBank/DDBJ databases">
        <authorList>
            <person name="de Groot N.N."/>
        </authorList>
    </citation>
    <scope>NUCLEOTIDE SEQUENCE [LARGE SCALE GENOMIC DNA]</scope>
    <source>
        <strain evidence="9 10">DSM 23581</strain>
    </source>
</reference>
<dbReference type="RefSeq" id="WP_093244136.1">
    <property type="nucleotide sequence ID" value="NZ_FNQF01000005.1"/>
</dbReference>
<comment type="function">
    <text evidence="1 6">Removes the N-terminal methionine from nascent proteins. The N-terminal methionine is often cleaved when the second residue in the primary sequence is small and uncharged (Met-Ala-, Cys, Gly, Pro, Ser, Thr, or Val). Requires deformylation of the N(alpha)-formylated initiator methionine before it can be hydrolyzed.</text>
</comment>
<keyword evidence="4 6" id="KW-0479">Metal-binding</keyword>
<comment type="similarity">
    <text evidence="6">Belongs to the peptidase M24A family. Methionine aminopeptidase type 1 subfamily.</text>
</comment>
<comment type="catalytic activity">
    <reaction evidence="6 7">
        <text>Release of N-terminal amino acids, preferentially methionine, from peptides and arylamides.</text>
        <dbReference type="EC" id="3.4.11.18"/>
    </reaction>
</comment>